<dbReference type="GO" id="GO:0006298">
    <property type="term" value="P:mismatch repair"/>
    <property type="evidence" value="ECO:0007669"/>
    <property type="project" value="TreeGrafter"/>
</dbReference>
<dbReference type="PANTHER" id="PTHR10954">
    <property type="entry name" value="RIBONUCLEASE H2 SUBUNIT A"/>
    <property type="match status" value="1"/>
</dbReference>
<keyword evidence="12 14" id="KW-0378">Hydrolase</keyword>
<evidence type="ECO:0000256" key="12">
    <source>
        <dbReference type="ARBA" id="ARBA00022801"/>
    </source>
</evidence>
<dbReference type="Pfam" id="PF01351">
    <property type="entry name" value="RNase_HII"/>
    <property type="match status" value="1"/>
</dbReference>
<keyword evidence="13 14" id="KW-0464">Manganese</keyword>
<dbReference type="AlphaFoldDB" id="A0A449ARK5"/>
<keyword evidence="9 14" id="KW-0540">Nuclease</keyword>
<feature type="binding site" evidence="14 15">
    <location>
        <position position="19"/>
    </location>
    <ligand>
        <name>a divalent metal cation</name>
        <dbReference type="ChEBI" id="CHEBI:60240"/>
    </ligand>
</feature>
<keyword evidence="10 14" id="KW-0479">Metal-binding</keyword>
<dbReference type="PROSITE" id="PS51257">
    <property type="entry name" value="PROKAR_LIPOPROTEIN"/>
    <property type="match status" value="1"/>
</dbReference>
<sequence>MLNFEKENFKGILVAGCDEAGRGPVCGPLVAACVILPLDYANEMIDDSKKLSEKKREILFEEIKQNAIDYYIEIRSVDEINKTNPKKESQIGMANAIKKLKIKPEHVLTDFEKIDIEIPQTNLIKGDQLSLNIAAASILAKVTRDKILQEYALKYPEYGFENHKGYLTKQHLEALRKYGVIESFYRTKYKPIKDLINKKD</sequence>
<accession>A0A449ARK5</accession>
<dbReference type="GO" id="GO:0032299">
    <property type="term" value="C:ribonuclease H2 complex"/>
    <property type="evidence" value="ECO:0007669"/>
    <property type="project" value="TreeGrafter"/>
</dbReference>
<dbReference type="PANTHER" id="PTHR10954:SF18">
    <property type="entry name" value="RIBONUCLEASE HII"/>
    <property type="match status" value="1"/>
</dbReference>
<comment type="cofactor">
    <cofactor evidence="2">
        <name>Mg(2+)</name>
        <dbReference type="ChEBI" id="CHEBI:18420"/>
    </cofactor>
</comment>
<feature type="binding site" evidence="14 15">
    <location>
        <position position="110"/>
    </location>
    <ligand>
        <name>a divalent metal cation</name>
        <dbReference type="ChEBI" id="CHEBI:60240"/>
    </ligand>
</feature>
<name>A0A449ARK5_9BACT</name>
<gene>
    <name evidence="18" type="primary">MCYN0858</name>
    <name evidence="14" type="synonym">rnhB</name>
    <name evidence="18" type="ORF">NCTC10146_00687</name>
</gene>
<comment type="similarity">
    <text evidence="5 14 16">Belongs to the RNase HII family.</text>
</comment>
<evidence type="ECO:0000313" key="18">
    <source>
        <dbReference type="EMBL" id="VEU69199.1"/>
    </source>
</evidence>
<evidence type="ECO:0000256" key="6">
    <source>
        <dbReference type="ARBA" id="ARBA00012180"/>
    </source>
</evidence>
<organism evidence="18 19">
    <name type="scientific">Mycoplasmopsis canis</name>
    <dbReference type="NCBI Taxonomy" id="29555"/>
    <lineage>
        <taxon>Bacteria</taxon>
        <taxon>Bacillati</taxon>
        <taxon>Mycoplasmatota</taxon>
        <taxon>Mycoplasmoidales</taxon>
        <taxon>Metamycoplasmataceae</taxon>
        <taxon>Mycoplasmopsis</taxon>
    </lineage>
</organism>
<dbReference type="GO" id="GO:0005737">
    <property type="term" value="C:cytoplasm"/>
    <property type="evidence" value="ECO:0007669"/>
    <property type="project" value="UniProtKB-SubCell"/>
</dbReference>
<evidence type="ECO:0000256" key="2">
    <source>
        <dbReference type="ARBA" id="ARBA00001946"/>
    </source>
</evidence>
<dbReference type="NCBIfam" id="NF000595">
    <property type="entry name" value="PRK00015.1-3"/>
    <property type="match status" value="1"/>
</dbReference>
<evidence type="ECO:0000256" key="14">
    <source>
        <dbReference type="HAMAP-Rule" id="MF_00052"/>
    </source>
</evidence>
<dbReference type="Gene3D" id="3.30.420.10">
    <property type="entry name" value="Ribonuclease H-like superfamily/Ribonuclease H"/>
    <property type="match status" value="1"/>
</dbReference>
<evidence type="ECO:0000259" key="17">
    <source>
        <dbReference type="PROSITE" id="PS51975"/>
    </source>
</evidence>
<keyword evidence="11 14" id="KW-0255">Endonuclease</keyword>
<evidence type="ECO:0000256" key="5">
    <source>
        <dbReference type="ARBA" id="ARBA00007383"/>
    </source>
</evidence>
<evidence type="ECO:0000256" key="7">
    <source>
        <dbReference type="ARBA" id="ARBA00019179"/>
    </source>
</evidence>
<dbReference type="GO" id="GO:0004523">
    <property type="term" value="F:RNA-DNA hybrid ribonuclease activity"/>
    <property type="evidence" value="ECO:0007669"/>
    <property type="project" value="UniProtKB-UniRule"/>
</dbReference>
<dbReference type="InterPro" id="IPR024567">
    <property type="entry name" value="RNase_HII/HIII_dom"/>
</dbReference>
<dbReference type="InterPro" id="IPR012337">
    <property type="entry name" value="RNaseH-like_sf"/>
</dbReference>
<dbReference type="EMBL" id="LR215010">
    <property type="protein sequence ID" value="VEU69199.1"/>
    <property type="molecule type" value="Genomic_DNA"/>
</dbReference>
<feature type="domain" description="RNase H type-2" evidence="17">
    <location>
        <begin position="12"/>
        <end position="200"/>
    </location>
</feature>
<dbReference type="HAMAP" id="MF_00052_B">
    <property type="entry name" value="RNase_HII_B"/>
    <property type="match status" value="1"/>
</dbReference>
<comment type="cofactor">
    <cofactor evidence="14 15">
        <name>Mn(2+)</name>
        <dbReference type="ChEBI" id="CHEBI:29035"/>
    </cofactor>
    <cofactor evidence="14 15">
        <name>Mg(2+)</name>
        <dbReference type="ChEBI" id="CHEBI:18420"/>
    </cofactor>
    <text evidence="14 15">Manganese or magnesium. Binds 1 divalent metal ion per monomer in the absence of substrate. May bind a second metal ion after substrate binding.</text>
</comment>
<evidence type="ECO:0000256" key="16">
    <source>
        <dbReference type="RuleBase" id="RU003515"/>
    </source>
</evidence>
<dbReference type="GO" id="GO:0003723">
    <property type="term" value="F:RNA binding"/>
    <property type="evidence" value="ECO:0007669"/>
    <property type="project" value="UniProtKB-UniRule"/>
</dbReference>
<evidence type="ECO:0000256" key="15">
    <source>
        <dbReference type="PROSITE-ProRule" id="PRU01319"/>
    </source>
</evidence>
<protein>
    <recommendedName>
        <fullName evidence="7 14">Ribonuclease HII</fullName>
        <shortName evidence="14">RNase HII</shortName>
        <ecNumber evidence="6 14">3.1.26.4</ecNumber>
    </recommendedName>
</protein>
<dbReference type="EC" id="3.1.26.4" evidence="6 14"/>
<proteinExistence type="inferred from homology"/>
<dbReference type="CDD" id="cd07182">
    <property type="entry name" value="RNase_HII_bacteria_HII_like"/>
    <property type="match status" value="1"/>
</dbReference>
<dbReference type="GO" id="GO:0043137">
    <property type="term" value="P:DNA replication, removal of RNA primer"/>
    <property type="evidence" value="ECO:0007669"/>
    <property type="project" value="TreeGrafter"/>
</dbReference>
<evidence type="ECO:0000256" key="1">
    <source>
        <dbReference type="ARBA" id="ARBA00000077"/>
    </source>
</evidence>
<evidence type="ECO:0000256" key="4">
    <source>
        <dbReference type="ARBA" id="ARBA00004496"/>
    </source>
</evidence>
<dbReference type="InterPro" id="IPR022898">
    <property type="entry name" value="RNase_HII"/>
</dbReference>
<evidence type="ECO:0000256" key="3">
    <source>
        <dbReference type="ARBA" id="ARBA00004065"/>
    </source>
</evidence>
<evidence type="ECO:0000256" key="8">
    <source>
        <dbReference type="ARBA" id="ARBA00022490"/>
    </source>
</evidence>
<reference evidence="18 19" key="1">
    <citation type="submission" date="2019-01" db="EMBL/GenBank/DDBJ databases">
        <authorList>
            <consortium name="Pathogen Informatics"/>
        </authorList>
    </citation>
    <scope>NUCLEOTIDE SEQUENCE [LARGE SCALE GENOMIC DNA]</scope>
    <source>
        <strain evidence="18 19">NCTC10146</strain>
    </source>
</reference>
<comment type="catalytic activity">
    <reaction evidence="1 14 15 16">
        <text>Endonucleolytic cleavage to 5'-phosphomonoester.</text>
        <dbReference type="EC" id="3.1.26.4"/>
    </reaction>
</comment>
<evidence type="ECO:0000256" key="9">
    <source>
        <dbReference type="ARBA" id="ARBA00022722"/>
    </source>
</evidence>
<dbReference type="InterPro" id="IPR036397">
    <property type="entry name" value="RNaseH_sf"/>
</dbReference>
<evidence type="ECO:0000313" key="19">
    <source>
        <dbReference type="Proteomes" id="UP000290495"/>
    </source>
</evidence>
<comment type="function">
    <text evidence="3 14 16">Endonuclease that specifically degrades the RNA of RNA-DNA hybrids.</text>
</comment>
<keyword evidence="8 14" id="KW-0963">Cytoplasm</keyword>
<evidence type="ECO:0000256" key="10">
    <source>
        <dbReference type="ARBA" id="ARBA00022723"/>
    </source>
</evidence>
<evidence type="ECO:0000256" key="13">
    <source>
        <dbReference type="ARBA" id="ARBA00023211"/>
    </source>
</evidence>
<dbReference type="Proteomes" id="UP000290495">
    <property type="component" value="Chromosome"/>
</dbReference>
<evidence type="ECO:0000256" key="11">
    <source>
        <dbReference type="ARBA" id="ARBA00022759"/>
    </source>
</evidence>
<dbReference type="PROSITE" id="PS51975">
    <property type="entry name" value="RNASE_H_2"/>
    <property type="match status" value="1"/>
</dbReference>
<dbReference type="SUPFAM" id="SSF53098">
    <property type="entry name" value="Ribonuclease H-like"/>
    <property type="match status" value="1"/>
</dbReference>
<dbReference type="InterPro" id="IPR001352">
    <property type="entry name" value="RNase_HII/HIII"/>
</dbReference>
<dbReference type="GO" id="GO:0030145">
    <property type="term" value="F:manganese ion binding"/>
    <property type="evidence" value="ECO:0007669"/>
    <property type="project" value="UniProtKB-UniRule"/>
</dbReference>
<feature type="binding site" evidence="14 15">
    <location>
        <position position="18"/>
    </location>
    <ligand>
        <name>a divalent metal cation</name>
        <dbReference type="ChEBI" id="CHEBI:60240"/>
    </ligand>
</feature>
<comment type="subcellular location">
    <subcellularLocation>
        <location evidence="4 14">Cytoplasm</location>
    </subcellularLocation>
</comment>
<dbReference type="RefSeq" id="WP_004795146.1">
    <property type="nucleotide sequence ID" value="NZ_LR215010.1"/>
</dbReference>